<organism evidence="10 11">
    <name type="scientific">Notechis scutatus</name>
    <name type="common">mainland tiger snake</name>
    <dbReference type="NCBI Taxonomy" id="8663"/>
    <lineage>
        <taxon>Eukaryota</taxon>
        <taxon>Metazoa</taxon>
        <taxon>Chordata</taxon>
        <taxon>Craniata</taxon>
        <taxon>Vertebrata</taxon>
        <taxon>Euteleostomi</taxon>
        <taxon>Lepidosauria</taxon>
        <taxon>Squamata</taxon>
        <taxon>Bifurcata</taxon>
        <taxon>Unidentata</taxon>
        <taxon>Episquamata</taxon>
        <taxon>Toxicofera</taxon>
        <taxon>Serpentes</taxon>
        <taxon>Colubroidea</taxon>
        <taxon>Elapidae</taxon>
        <taxon>Hydrophiinae</taxon>
        <taxon>Notechis</taxon>
    </lineage>
</organism>
<evidence type="ECO:0000256" key="3">
    <source>
        <dbReference type="ARBA" id="ARBA00022692"/>
    </source>
</evidence>
<dbReference type="GO" id="GO:0005635">
    <property type="term" value="C:nuclear envelope"/>
    <property type="evidence" value="ECO:0007669"/>
    <property type="project" value="TreeGrafter"/>
</dbReference>
<dbReference type="RefSeq" id="XP_026524165.1">
    <property type="nucleotide sequence ID" value="XM_026668380.1"/>
</dbReference>
<feature type="transmembrane region" description="Helical" evidence="8">
    <location>
        <begin position="224"/>
        <end position="242"/>
    </location>
</feature>
<dbReference type="SUPFAM" id="SSF103473">
    <property type="entry name" value="MFS general substrate transporter"/>
    <property type="match status" value="1"/>
</dbReference>
<keyword evidence="4 8" id="KW-1133">Transmembrane helix</keyword>
<dbReference type="InterPro" id="IPR011701">
    <property type="entry name" value="MFS"/>
</dbReference>
<dbReference type="PANTHER" id="PTHR24002:SF3">
    <property type="entry name" value="SOLUTE CARRIER FAMILY 22 MEMBER 18"/>
    <property type="match status" value="1"/>
</dbReference>
<feature type="transmembrane region" description="Helical" evidence="8">
    <location>
        <begin position="344"/>
        <end position="363"/>
    </location>
</feature>
<accession>A0A6J1U1F5</accession>
<evidence type="ECO:0000256" key="8">
    <source>
        <dbReference type="SAM" id="Phobius"/>
    </source>
</evidence>
<evidence type="ECO:0000256" key="1">
    <source>
        <dbReference type="ARBA" id="ARBA00004424"/>
    </source>
</evidence>
<evidence type="ECO:0000256" key="5">
    <source>
        <dbReference type="ARBA" id="ARBA00023136"/>
    </source>
</evidence>
<evidence type="ECO:0000256" key="6">
    <source>
        <dbReference type="ARBA" id="ARBA00078639"/>
    </source>
</evidence>
<dbReference type="GO" id="GO:0022857">
    <property type="term" value="F:transmembrane transporter activity"/>
    <property type="evidence" value="ECO:0007669"/>
    <property type="project" value="InterPro"/>
</dbReference>
<dbReference type="GO" id="GO:0016324">
    <property type="term" value="C:apical plasma membrane"/>
    <property type="evidence" value="ECO:0007669"/>
    <property type="project" value="UniProtKB-SubCell"/>
</dbReference>
<feature type="transmembrane region" description="Helical" evidence="8">
    <location>
        <begin position="97"/>
        <end position="119"/>
    </location>
</feature>
<gene>
    <name evidence="11" type="primary">SLC22A18</name>
</gene>
<evidence type="ECO:0000259" key="9">
    <source>
        <dbReference type="PROSITE" id="PS50850"/>
    </source>
</evidence>
<dbReference type="InterPro" id="IPR020846">
    <property type="entry name" value="MFS_dom"/>
</dbReference>
<dbReference type="FunFam" id="1.20.1250.20:FF:000297">
    <property type="entry name" value="Solute carrier family 22 member 18"/>
    <property type="match status" value="1"/>
</dbReference>
<dbReference type="GeneID" id="113412618"/>
<feature type="transmembrane region" description="Helical" evidence="8">
    <location>
        <begin position="131"/>
        <end position="152"/>
    </location>
</feature>
<evidence type="ECO:0000256" key="7">
    <source>
        <dbReference type="ARBA" id="ARBA00093348"/>
    </source>
</evidence>
<dbReference type="KEGG" id="nss:113412618"/>
<dbReference type="PANTHER" id="PTHR24002">
    <property type="entry name" value="SOLUTE CARRIER FAMILY 22 MEMBER 18"/>
    <property type="match status" value="1"/>
</dbReference>
<feature type="transmembrane region" description="Helical" evidence="8">
    <location>
        <begin position="311"/>
        <end position="332"/>
    </location>
</feature>
<dbReference type="CDD" id="cd17331">
    <property type="entry name" value="MFS_SLC22A18"/>
    <property type="match status" value="1"/>
</dbReference>
<feature type="transmembrane region" description="Helical" evidence="8">
    <location>
        <begin position="402"/>
        <end position="421"/>
    </location>
</feature>
<name>A0A6J1U1F5_9SAUR</name>
<dbReference type="Proteomes" id="UP000504612">
    <property type="component" value="Unplaced"/>
</dbReference>
<evidence type="ECO:0000313" key="10">
    <source>
        <dbReference type="Proteomes" id="UP000504612"/>
    </source>
</evidence>
<dbReference type="InterPro" id="IPR001958">
    <property type="entry name" value="Tet-R_TetA/multi-R_MdtG-like"/>
</dbReference>
<feature type="transmembrane region" description="Helical" evidence="8">
    <location>
        <begin position="248"/>
        <end position="270"/>
    </location>
</feature>
<keyword evidence="10" id="KW-1185">Reference proteome</keyword>
<keyword evidence="5 8" id="KW-0472">Membrane</keyword>
<comment type="subcellular location">
    <subcellularLocation>
        <location evidence="1">Apical cell membrane</location>
        <topology evidence="1">Multi-pass membrane protein</topology>
    </subcellularLocation>
</comment>
<keyword evidence="3 8" id="KW-0812">Transmembrane</keyword>
<dbReference type="PRINTS" id="PR01035">
    <property type="entry name" value="TCRTETA"/>
</dbReference>
<dbReference type="InterPro" id="IPR036259">
    <property type="entry name" value="MFS_trans_sf"/>
</dbReference>
<protein>
    <recommendedName>
        <fullName evidence="6">Organic cation transporter-like protein 2</fullName>
    </recommendedName>
</protein>
<proteinExistence type="predicted"/>
<evidence type="ECO:0000313" key="11">
    <source>
        <dbReference type="RefSeq" id="XP_026524165.1"/>
    </source>
</evidence>
<dbReference type="CTD" id="5002"/>
<dbReference type="Pfam" id="PF07690">
    <property type="entry name" value="MFS_1"/>
    <property type="match status" value="1"/>
</dbReference>
<reference evidence="11" key="1">
    <citation type="submission" date="2025-08" db="UniProtKB">
        <authorList>
            <consortium name="RefSeq"/>
        </authorList>
    </citation>
    <scope>IDENTIFICATION</scope>
</reference>
<feature type="domain" description="Major facilitator superfamily (MFS) profile" evidence="9">
    <location>
        <begin position="95"/>
        <end position="486"/>
    </location>
</feature>
<keyword evidence="2" id="KW-1003">Cell membrane</keyword>
<dbReference type="PROSITE" id="PS50850">
    <property type="entry name" value="MFS"/>
    <property type="match status" value="1"/>
</dbReference>
<evidence type="ECO:0000256" key="4">
    <source>
        <dbReference type="ARBA" id="ARBA00022989"/>
    </source>
</evidence>
<feature type="transmembrane region" description="Helical" evidence="8">
    <location>
        <begin position="164"/>
        <end position="189"/>
    </location>
</feature>
<dbReference type="AlphaFoldDB" id="A0A6J1U1F5"/>
<dbReference type="Gene3D" id="1.20.1250.20">
    <property type="entry name" value="MFS general substrate transporter like domains"/>
    <property type="match status" value="1"/>
</dbReference>
<comment type="function">
    <text evidence="7">May act as a transporter of organic cations based on a proton efflux antiport mechanism. May play a role in the transport of chloroquine and quinidine-related compounds in kidney. Plays a role in the regulation of lipid metabolism.</text>
</comment>
<feature type="transmembrane region" description="Helical" evidence="8">
    <location>
        <begin position="461"/>
        <end position="480"/>
    </location>
</feature>
<feature type="transmembrane region" description="Helical" evidence="8">
    <location>
        <begin position="375"/>
        <end position="396"/>
    </location>
</feature>
<evidence type="ECO:0000256" key="2">
    <source>
        <dbReference type="ARBA" id="ARBA00022475"/>
    </source>
</evidence>
<sequence>MNSFPYQLLVKNEFFSLGFILPAKELDIMCIAAGSKNEEYVTKHLFSISFPHIHTSPACAVRRNIENFSESEQKLELKDESLEMEDKKIVNMTSAWWVIKITYLLTAMDLTCMFMQFGIVPYLATNLGLDAIGFGYLQTFFGILQLLGGPIFGRFADQFGTRAALTLSYLAGSLCFLLLSVSISVPLLFLSRAPGIFIHGLPGAQMVITDLTTPAKRADALGKLGLCFGIGVIIGSSLGGILTTKFGVAVPCYVAVAGYLTCALMALLCIPSQTKPQSKRNEAQQGTSQSSSVFSLQEIIRLLTLPGVMDVFLIKVLSVFPTGVFLIMLSIISIDFFGLEVAHAGYLMSYSGILQMVVQGLIIGRLTSRYTEQSLLMLSVIVSCGVGIAMVLMTNVFHYCLIVPPMVFSISVVGVISDIILTKSVPVSDTGAMLGISASVTPLIRTFGPTMGGFLYRQFGVSSFGYLQLMVNVSLVFYLLKKKIPQKEEKTQ</sequence>